<feature type="transmembrane region" description="Helical" evidence="9">
    <location>
        <begin position="298"/>
        <end position="321"/>
    </location>
</feature>
<dbReference type="GO" id="GO:0005886">
    <property type="term" value="C:plasma membrane"/>
    <property type="evidence" value="ECO:0007669"/>
    <property type="project" value="UniProtKB-SubCell"/>
</dbReference>
<gene>
    <name evidence="10" type="primary">mviN</name>
    <name evidence="10" type="ORF">PFCIRM138_06055</name>
</gene>
<dbReference type="EMBL" id="LM676444">
    <property type="protein sequence ID" value="CEP27798.1"/>
    <property type="molecule type" value="Genomic_DNA"/>
</dbReference>
<comment type="subcellular location">
    <subcellularLocation>
        <location evidence="1">Cell membrane</location>
        <topology evidence="1">Multi-pass membrane protein</topology>
    </subcellularLocation>
</comment>
<keyword evidence="4" id="KW-0133">Cell shape</keyword>
<dbReference type="RefSeq" id="WP_044635957.1">
    <property type="nucleotide sequence ID" value="NZ_CP010341.1"/>
</dbReference>
<dbReference type="AlphaFoldDB" id="A0A0B7P1S6"/>
<feature type="transmembrane region" description="Helical" evidence="9">
    <location>
        <begin position="503"/>
        <end position="523"/>
    </location>
</feature>
<dbReference type="PANTHER" id="PTHR47019">
    <property type="entry name" value="LIPID II FLIPPASE MURJ"/>
    <property type="match status" value="1"/>
</dbReference>
<feature type="transmembrane region" description="Helical" evidence="9">
    <location>
        <begin position="342"/>
        <end position="364"/>
    </location>
</feature>
<sequence length="647" mass="68945">MPEQGPELPQETSAADYSPGHGSSSHGGAIDRLSRRPERAVHSAEDTGRIPAVGAPIRRPRADAPASGQPDEPTQPVGRGTSNSDETSTEMTMTNMAAVDDEIDAADRKNLGRNSLLMASGTLVSRVLGMVNAMLLAKVVGQALAADAFRLANTLPNYILVLLSGGILNAVLLPQITKAMKRPDGGKDFVDRLLTATLTLILVVAVLCTAGAGVLMRVLYQLEGAGLHLGIAFAYICMPQVLFYALFAVLGNLLNARGSFGAFGWAPVVNNVVAIGGEIVFLSLWGQQADPSVWSSQMVWTLAGSATLGIIAQTLVLLPVLKKIGFRYTPRFGLRGYGFGQVGRFAALTFIALCIAQAGGIYIANVASGMMYRAPQGTTVAGYAAYQNAMTLFQMPYSLIGFSILTALFPQLARAWQRRASAGLGDARDLVYRGLTLPAVGIIPVAFLLMALARPIVRGIYWGISPAQASVTAPLLMLMAAALLPFTIVTFQQQFCFALERGFTNLWMQCLVTAVQVGFGFAAQRLDPAHGVEIICLGMIAGNSVLAIVFVLYARREMEGIGLARMIWLYLRLAVASLLGATPAYLVGRVVVASQADSLISQFGAMALGAVVFIIGFLIGVKLLAIDEFRAFLRPILRRLHLVRSAE</sequence>
<feature type="transmembrane region" description="Helical" evidence="9">
    <location>
        <begin position="262"/>
        <end position="286"/>
    </location>
</feature>
<feature type="transmembrane region" description="Helical" evidence="9">
    <location>
        <begin position="566"/>
        <end position="587"/>
    </location>
</feature>
<dbReference type="GO" id="GO:0034204">
    <property type="term" value="P:lipid translocation"/>
    <property type="evidence" value="ECO:0007669"/>
    <property type="project" value="TreeGrafter"/>
</dbReference>
<dbReference type="InterPro" id="IPR004268">
    <property type="entry name" value="MurJ"/>
</dbReference>
<dbReference type="PANTHER" id="PTHR47019:SF1">
    <property type="entry name" value="LIPID II FLIPPASE MURJ"/>
    <property type="match status" value="1"/>
</dbReference>
<keyword evidence="3 9" id="KW-0812">Transmembrane</keyword>
<accession>A0A0B7P1S6</accession>
<feature type="transmembrane region" description="Helical" evidence="9">
    <location>
        <begin position="155"/>
        <end position="173"/>
    </location>
</feature>
<dbReference type="GO" id="GO:0009252">
    <property type="term" value="P:peptidoglycan biosynthetic process"/>
    <property type="evidence" value="ECO:0007669"/>
    <property type="project" value="UniProtKB-KW"/>
</dbReference>
<evidence type="ECO:0000256" key="4">
    <source>
        <dbReference type="ARBA" id="ARBA00022960"/>
    </source>
</evidence>
<evidence type="ECO:0000256" key="2">
    <source>
        <dbReference type="ARBA" id="ARBA00022475"/>
    </source>
</evidence>
<dbReference type="GeneID" id="61222889"/>
<feature type="transmembrane region" description="Helical" evidence="9">
    <location>
        <begin position="193"/>
        <end position="220"/>
    </location>
</feature>
<proteinExistence type="predicted"/>
<organism evidence="10">
    <name type="scientific">Propionibacterium freudenreichii subsp. freudenreichii</name>
    <dbReference type="NCBI Taxonomy" id="66712"/>
    <lineage>
        <taxon>Bacteria</taxon>
        <taxon>Bacillati</taxon>
        <taxon>Actinomycetota</taxon>
        <taxon>Actinomycetes</taxon>
        <taxon>Propionibacteriales</taxon>
        <taxon>Propionibacteriaceae</taxon>
        <taxon>Propionibacterium</taxon>
    </lineage>
</organism>
<feature type="compositionally biased region" description="Basic and acidic residues" evidence="8">
    <location>
        <begin position="32"/>
        <end position="48"/>
    </location>
</feature>
<feature type="compositionally biased region" description="Polar residues" evidence="8">
    <location>
        <begin position="80"/>
        <end position="89"/>
    </location>
</feature>
<keyword evidence="2" id="KW-1003">Cell membrane</keyword>
<protein>
    <submittedName>
        <fullName evidence="10">Conserved membrane protein, MviN-like protein</fullName>
    </submittedName>
</protein>
<feature type="region of interest" description="Disordered" evidence="8">
    <location>
        <begin position="1"/>
        <end position="89"/>
    </location>
</feature>
<keyword evidence="7 9" id="KW-0472">Membrane</keyword>
<name>A0A0B7P1S6_PROFF</name>
<dbReference type="GO" id="GO:0015648">
    <property type="term" value="F:lipid-linked peptidoglycan transporter activity"/>
    <property type="evidence" value="ECO:0007669"/>
    <property type="project" value="TreeGrafter"/>
</dbReference>
<evidence type="ECO:0000256" key="8">
    <source>
        <dbReference type="SAM" id="MobiDB-lite"/>
    </source>
</evidence>
<evidence type="ECO:0000256" key="9">
    <source>
        <dbReference type="SAM" id="Phobius"/>
    </source>
</evidence>
<reference evidence="10" key="1">
    <citation type="submission" date="2014-08" db="EMBL/GenBank/DDBJ databases">
        <authorList>
            <person name="Falentin Helene"/>
        </authorList>
    </citation>
    <scope>NUCLEOTIDE SEQUENCE</scope>
</reference>
<evidence type="ECO:0000256" key="3">
    <source>
        <dbReference type="ARBA" id="ARBA00022692"/>
    </source>
</evidence>
<keyword evidence="6 9" id="KW-1133">Transmembrane helix</keyword>
<dbReference type="GO" id="GO:0008360">
    <property type="term" value="P:regulation of cell shape"/>
    <property type="evidence" value="ECO:0007669"/>
    <property type="project" value="UniProtKB-KW"/>
</dbReference>
<feature type="transmembrane region" description="Helical" evidence="9">
    <location>
        <begin position="529"/>
        <end position="554"/>
    </location>
</feature>
<dbReference type="PATRIC" id="fig|66712.6.peg.386"/>
<feature type="transmembrane region" description="Helical" evidence="9">
    <location>
        <begin position="473"/>
        <end position="491"/>
    </location>
</feature>
<feature type="transmembrane region" description="Helical" evidence="9">
    <location>
        <begin position="599"/>
        <end position="625"/>
    </location>
</feature>
<feature type="transmembrane region" description="Helical" evidence="9">
    <location>
        <begin position="430"/>
        <end position="453"/>
    </location>
</feature>
<dbReference type="InterPro" id="IPR051050">
    <property type="entry name" value="Lipid_II_flippase_MurJ/MviN"/>
</dbReference>
<evidence type="ECO:0000256" key="7">
    <source>
        <dbReference type="ARBA" id="ARBA00023136"/>
    </source>
</evidence>
<feature type="transmembrane region" description="Helical" evidence="9">
    <location>
        <begin position="116"/>
        <end position="135"/>
    </location>
</feature>
<dbReference type="Pfam" id="PF03023">
    <property type="entry name" value="MurJ"/>
    <property type="match status" value="1"/>
</dbReference>
<feature type="compositionally biased region" description="Low complexity" evidence="8">
    <location>
        <begin position="18"/>
        <end position="28"/>
    </location>
</feature>
<feature type="transmembrane region" description="Helical" evidence="9">
    <location>
        <begin position="384"/>
        <end position="409"/>
    </location>
</feature>
<evidence type="ECO:0000256" key="6">
    <source>
        <dbReference type="ARBA" id="ARBA00022989"/>
    </source>
</evidence>
<evidence type="ECO:0000256" key="5">
    <source>
        <dbReference type="ARBA" id="ARBA00022984"/>
    </source>
</evidence>
<keyword evidence="5" id="KW-0573">Peptidoglycan synthesis</keyword>
<evidence type="ECO:0000313" key="10">
    <source>
        <dbReference type="EMBL" id="CEP27798.1"/>
    </source>
</evidence>
<feature type="transmembrane region" description="Helical" evidence="9">
    <location>
        <begin position="226"/>
        <end position="250"/>
    </location>
</feature>
<evidence type="ECO:0000256" key="1">
    <source>
        <dbReference type="ARBA" id="ARBA00004651"/>
    </source>
</evidence>
<dbReference type="PRINTS" id="PR01806">
    <property type="entry name" value="VIRFACTRMVIN"/>
</dbReference>
<dbReference type="KEGG" id="pfre:RM25_0366"/>